<name>A0A0B1P638_UNCNE</name>
<dbReference type="InterPro" id="IPR008927">
    <property type="entry name" value="6-PGluconate_DH-like_C_sf"/>
</dbReference>
<evidence type="ECO:0000313" key="10">
    <source>
        <dbReference type="Proteomes" id="UP000030854"/>
    </source>
</evidence>
<dbReference type="EMBL" id="JNVN01002113">
    <property type="protein sequence ID" value="KHJ32391.1"/>
    <property type="molecule type" value="Genomic_DNA"/>
</dbReference>
<dbReference type="PANTHER" id="PTHR11645">
    <property type="entry name" value="PYRROLINE-5-CARBOXYLATE REDUCTASE"/>
    <property type="match status" value="1"/>
</dbReference>
<gene>
    <name evidence="9" type="ORF">EV44_g0373</name>
</gene>
<comment type="similarity">
    <text evidence="1 5">Belongs to the pyrroline-5-carboxylate reductase family.</text>
</comment>
<evidence type="ECO:0000259" key="8">
    <source>
        <dbReference type="Pfam" id="PF14748"/>
    </source>
</evidence>
<dbReference type="InterPro" id="IPR053790">
    <property type="entry name" value="P5CR-like_CS"/>
</dbReference>
<evidence type="ECO:0000313" key="9">
    <source>
        <dbReference type="EMBL" id="KHJ32391.1"/>
    </source>
</evidence>
<feature type="domain" description="Pyrroline-5-carboxylate reductase dimerisation" evidence="8">
    <location>
        <begin position="191"/>
        <end position="291"/>
    </location>
</feature>
<dbReference type="GO" id="GO:0055129">
    <property type="term" value="P:L-proline biosynthetic process"/>
    <property type="evidence" value="ECO:0007669"/>
    <property type="project" value="UniProtKB-UniPathway"/>
</dbReference>
<dbReference type="SUPFAM" id="SSF51735">
    <property type="entry name" value="NAD(P)-binding Rossmann-fold domains"/>
    <property type="match status" value="1"/>
</dbReference>
<dbReference type="STRING" id="52586.A0A0B1P638"/>
<sequence length="296" mass="31339">MTGGTLLIIGCGNLGTAILSGILSSIFRSTQPNSDSNYENSKLKRFIAYVRQPESAERIKKVLGPVLSQHVEIEQHQDNRDILPGIVKKADYIILGCKPNSVRSILEIDGMNEATRDKVLMSICAGVTTNQIANYLSCPRCSIVRVMPNIAASVKQSMTVISSDHPLPFDVSTVISWIFSNIGQVAYLSDSQMDTATALSGSGPGFFALLLESAIEGALAMGMPRDVATRIAAQSMKGTAELILAGEHPAILKDKVSSPGGCTVGGLAILEEGAVRSHVAKAIREASKIAGKLGSK</sequence>
<dbReference type="PANTHER" id="PTHR11645:SF0">
    <property type="entry name" value="PYRROLINE-5-CARBOXYLATE REDUCTASE 3"/>
    <property type="match status" value="1"/>
</dbReference>
<dbReference type="FunFam" id="1.10.3730.10:FF:000001">
    <property type="entry name" value="Pyrroline-5-carboxylate reductase"/>
    <property type="match status" value="1"/>
</dbReference>
<organism evidence="9 10">
    <name type="scientific">Uncinula necator</name>
    <name type="common">Grape powdery mildew</name>
    <dbReference type="NCBI Taxonomy" id="52586"/>
    <lineage>
        <taxon>Eukaryota</taxon>
        <taxon>Fungi</taxon>
        <taxon>Dikarya</taxon>
        <taxon>Ascomycota</taxon>
        <taxon>Pezizomycotina</taxon>
        <taxon>Leotiomycetes</taxon>
        <taxon>Erysiphales</taxon>
        <taxon>Erysiphaceae</taxon>
        <taxon>Erysiphe</taxon>
    </lineage>
</organism>
<keyword evidence="2 4" id="KW-0521">NADP</keyword>
<comment type="catalytic activity">
    <reaction evidence="5">
        <text>L-proline + NADP(+) = (S)-1-pyrroline-5-carboxylate + NADPH + 2 H(+)</text>
        <dbReference type="Rhea" id="RHEA:14109"/>
        <dbReference type="ChEBI" id="CHEBI:15378"/>
        <dbReference type="ChEBI" id="CHEBI:17388"/>
        <dbReference type="ChEBI" id="CHEBI:57783"/>
        <dbReference type="ChEBI" id="CHEBI:58349"/>
        <dbReference type="ChEBI" id="CHEBI:60039"/>
        <dbReference type="EC" id="1.5.1.2"/>
    </reaction>
</comment>
<keyword evidence="6" id="KW-1133">Transmembrane helix</keyword>
<evidence type="ECO:0000256" key="2">
    <source>
        <dbReference type="ARBA" id="ARBA00022857"/>
    </source>
</evidence>
<evidence type="ECO:0000256" key="3">
    <source>
        <dbReference type="ARBA" id="ARBA00023002"/>
    </source>
</evidence>
<keyword evidence="10" id="KW-1185">Reference proteome</keyword>
<evidence type="ECO:0000259" key="7">
    <source>
        <dbReference type="Pfam" id="PF03807"/>
    </source>
</evidence>
<dbReference type="NCBIfam" id="TIGR00112">
    <property type="entry name" value="proC"/>
    <property type="match status" value="1"/>
</dbReference>
<dbReference type="UniPathway" id="UPA00098">
    <property type="reaction ID" value="UER00361"/>
</dbReference>
<dbReference type="InterPro" id="IPR028939">
    <property type="entry name" value="P5C_Rdtase_cat_N"/>
</dbReference>
<feature type="transmembrane region" description="Helical" evidence="6">
    <location>
        <begin position="6"/>
        <end position="27"/>
    </location>
</feature>
<keyword evidence="6" id="KW-0812">Transmembrane</keyword>
<dbReference type="InterPro" id="IPR036291">
    <property type="entry name" value="NAD(P)-bd_dom_sf"/>
</dbReference>
<accession>A0A0B1P638</accession>
<dbReference type="SUPFAM" id="SSF48179">
    <property type="entry name" value="6-phosphogluconate dehydrogenase C-terminal domain-like"/>
    <property type="match status" value="1"/>
</dbReference>
<dbReference type="Gene3D" id="3.40.50.720">
    <property type="entry name" value="NAD(P)-binding Rossmann-like Domain"/>
    <property type="match status" value="1"/>
</dbReference>
<keyword evidence="5" id="KW-0641">Proline biosynthesis</keyword>
<dbReference type="Gene3D" id="1.10.3730.10">
    <property type="entry name" value="ProC C-terminal domain-like"/>
    <property type="match status" value="1"/>
</dbReference>
<proteinExistence type="inferred from homology"/>
<dbReference type="GO" id="GO:0004735">
    <property type="term" value="F:pyrroline-5-carboxylate reductase activity"/>
    <property type="evidence" value="ECO:0007669"/>
    <property type="project" value="UniProtKB-EC"/>
</dbReference>
<dbReference type="InterPro" id="IPR000304">
    <property type="entry name" value="Pyrroline-COOH_reductase"/>
</dbReference>
<feature type="binding site" evidence="4">
    <location>
        <position position="79"/>
    </location>
    <ligand>
        <name>NADPH</name>
        <dbReference type="ChEBI" id="CHEBI:57783"/>
    </ligand>
</feature>
<dbReference type="PIRSF" id="PIRSF000193">
    <property type="entry name" value="Pyrrol-5-carb_rd"/>
    <property type="match status" value="1"/>
</dbReference>
<dbReference type="Proteomes" id="UP000030854">
    <property type="component" value="Unassembled WGS sequence"/>
</dbReference>
<dbReference type="EC" id="1.5.1.2" evidence="5"/>
<dbReference type="OMA" id="YYFIESL"/>
<dbReference type="HAMAP" id="MF_01925">
    <property type="entry name" value="P5C_reductase"/>
    <property type="match status" value="1"/>
</dbReference>
<reference evidence="9 10" key="1">
    <citation type="journal article" date="2014" name="BMC Genomics">
        <title>Adaptive genomic structural variation in the grape powdery mildew pathogen, Erysiphe necator.</title>
        <authorList>
            <person name="Jones L."/>
            <person name="Riaz S."/>
            <person name="Morales-Cruz A."/>
            <person name="Amrine K.C."/>
            <person name="McGuire B."/>
            <person name="Gubler W.D."/>
            <person name="Walker M.A."/>
            <person name="Cantu D."/>
        </authorList>
    </citation>
    <scope>NUCLEOTIDE SEQUENCE [LARGE SCALE GENOMIC DNA]</scope>
    <source>
        <strain evidence="10">c</strain>
    </source>
</reference>
<evidence type="ECO:0000256" key="6">
    <source>
        <dbReference type="SAM" id="Phobius"/>
    </source>
</evidence>
<evidence type="ECO:0000256" key="1">
    <source>
        <dbReference type="ARBA" id="ARBA00005525"/>
    </source>
</evidence>
<comment type="pathway">
    <text evidence="5">Amino-acid biosynthesis; L-proline biosynthesis; L-proline from L-glutamate 5-semialdehyde: step 1/1.</text>
</comment>
<keyword evidence="6" id="KW-0472">Membrane</keyword>
<dbReference type="HOGENOM" id="CLU_042344_1_1_1"/>
<comment type="caution">
    <text evidence="9">The sequence shown here is derived from an EMBL/GenBank/DDBJ whole genome shotgun (WGS) entry which is preliminary data.</text>
</comment>
<evidence type="ECO:0000256" key="5">
    <source>
        <dbReference type="RuleBase" id="RU003903"/>
    </source>
</evidence>
<dbReference type="PROSITE" id="PS00521">
    <property type="entry name" value="P5CR"/>
    <property type="match status" value="1"/>
</dbReference>
<dbReference type="InterPro" id="IPR029036">
    <property type="entry name" value="P5CR_dimer"/>
</dbReference>
<keyword evidence="3 5" id="KW-0560">Oxidoreductase</keyword>
<keyword evidence="5" id="KW-0028">Amino-acid biosynthesis</keyword>
<evidence type="ECO:0000256" key="4">
    <source>
        <dbReference type="PIRSR" id="PIRSR000193-1"/>
    </source>
</evidence>
<protein>
    <recommendedName>
        <fullName evidence="5">Pyrroline-5-carboxylate reductase</fullName>
        <ecNumber evidence="5">1.5.1.2</ecNumber>
    </recommendedName>
</protein>
<dbReference type="AlphaFoldDB" id="A0A0B1P638"/>
<feature type="domain" description="Pyrroline-5-carboxylate reductase catalytic N-terminal" evidence="7">
    <location>
        <begin position="7"/>
        <end position="126"/>
    </location>
</feature>
<dbReference type="Pfam" id="PF03807">
    <property type="entry name" value="F420_oxidored"/>
    <property type="match status" value="1"/>
</dbReference>
<dbReference type="Pfam" id="PF14748">
    <property type="entry name" value="P5CR_dimer"/>
    <property type="match status" value="1"/>
</dbReference>
<feature type="binding site" evidence="4">
    <location>
        <begin position="9"/>
        <end position="14"/>
    </location>
    <ligand>
        <name>NADP(+)</name>
        <dbReference type="ChEBI" id="CHEBI:58349"/>
    </ligand>
</feature>